<name>A0AAP0F0C0_9MAGN</name>
<organism evidence="1 2">
    <name type="scientific">Stephania japonica</name>
    <dbReference type="NCBI Taxonomy" id="461633"/>
    <lineage>
        <taxon>Eukaryota</taxon>
        <taxon>Viridiplantae</taxon>
        <taxon>Streptophyta</taxon>
        <taxon>Embryophyta</taxon>
        <taxon>Tracheophyta</taxon>
        <taxon>Spermatophyta</taxon>
        <taxon>Magnoliopsida</taxon>
        <taxon>Ranunculales</taxon>
        <taxon>Menispermaceae</taxon>
        <taxon>Menispermoideae</taxon>
        <taxon>Cissampelideae</taxon>
        <taxon>Stephania</taxon>
    </lineage>
</organism>
<dbReference type="AlphaFoldDB" id="A0AAP0F0C0"/>
<sequence>MNPNRTPSLDGITNDLLQVKWEVLMDDIMNEFRRFHSSCHFEQGLNQAHIVLIPKVNAPQLVKEYRLICLCHQLADNVLLAHKILHSMANGNKRTQELVLKLNIDKAYDKFEWPMVLDVLKRQGFSKKRCRWIQWCISSVEYRVIINGELSRKIIPSGSLR</sequence>
<accession>A0AAP0F0C0</accession>
<keyword evidence="2" id="KW-1185">Reference proteome</keyword>
<protein>
    <recommendedName>
        <fullName evidence="3">Reverse transcriptase domain-containing protein</fullName>
    </recommendedName>
</protein>
<gene>
    <name evidence="1" type="ORF">Sjap_020269</name>
</gene>
<reference evidence="1 2" key="1">
    <citation type="submission" date="2024-01" db="EMBL/GenBank/DDBJ databases">
        <title>Genome assemblies of Stephania.</title>
        <authorList>
            <person name="Yang L."/>
        </authorList>
    </citation>
    <scope>NUCLEOTIDE SEQUENCE [LARGE SCALE GENOMIC DNA]</scope>
    <source>
        <strain evidence="1">QJT</strain>
        <tissue evidence="1">Leaf</tissue>
    </source>
</reference>
<evidence type="ECO:0008006" key="3">
    <source>
        <dbReference type="Google" id="ProtNLM"/>
    </source>
</evidence>
<proteinExistence type="predicted"/>
<dbReference type="Proteomes" id="UP001417504">
    <property type="component" value="Unassembled WGS sequence"/>
</dbReference>
<evidence type="ECO:0000313" key="1">
    <source>
        <dbReference type="EMBL" id="KAK9103015.1"/>
    </source>
</evidence>
<evidence type="ECO:0000313" key="2">
    <source>
        <dbReference type="Proteomes" id="UP001417504"/>
    </source>
</evidence>
<comment type="caution">
    <text evidence="1">The sequence shown here is derived from an EMBL/GenBank/DDBJ whole genome shotgun (WGS) entry which is preliminary data.</text>
</comment>
<dbReference type="EMBL" id="JBBNAE010000008">
    <property type="protein sequence ID" value="KAK9103015.1"/>
    <property type="molecule type" value="Genomic_DNA"/>
</dbReference>